<dbReference type="AlphaFoldDB" id="A0A923RJP8"/>
<feature type="domain" description="Serine hydrolase" evidence="2">
    <location>
        <begin position="237"/>
        <end position="292"/>
    </location>
</feature>
<dbReference type="PANTHER" id="PTHR43358">
    <property type="entry name" value="ALPHA/BETA-HYDROLASE"/>
    <property type="match status" value="1"/>
</dbReference>
<gene>
    <name evidence="4" type="ORF">H8S33_06885</name>
</gene>
<dbReference type="Pfam" id="PF03959">
    <property type="entry name" value="FSH1"/>
    <property type="match status" value="1"/>
</dbReference>
<proteinExistence type="predicted"/>
<evidence type="ECO:0000313" key="5">
    <source>
        <dbReference type="Proteomes" id="UP000637359"/>
    </source>
</evidence>
<dbReference type="RefSeq" id="WP_186869252.1">
    <property type="nucleotide sequence ID" value="NZ_JACOOL010000004.1"/>
</dbReference>
<evidence type="ECO:0000259" key="3">
    <source>
        <dbReference type="Pfam" id="PF12146"/>
    </source>
</evidence>
<keyword evidence="1" id="KW-1133">Transmembrane helix</keyword>
<keyword evidence="5" id="KW-1185">Reference proteome</keyword>
<dbReference type="Pfam" id="PF12146">
    <property type="entry name" value="Hydrolase_4"/>
    <property type="match status" value="1"/>
</dbReference>
<dbReference type="Gene3D" id="3.40.50.1820">
    <property type="entry name" value="alpha/beta hydrolase"/>
    <property type="match status" value="1"/>
</dbReference>
<dbReference type="SUPFAM" id="SSF53474">
    <property type="entry name" value="alpha/beta-Hydrolases"/>
    <property type="match status" value="1"/>
</dbReference>
<dbReference type="Proteomes" id="UP000637359">
    <property type="component" value="Unassembled WGS sequence"/>
</dbReference>
<dbReference type="GO" id="GO:0016787">
    <property type="term" value="F:hydrolase activity"/>
    <property type="evidence" value="ECO:0007669"/>
    <property type="project" value="UniProtKB-KW"/>
</dbReference>
<keyword evidence="4" id="KW-0378">Hydrolase</keyword>
<dbReference type="InterPro" id="IPR022742">
    <property type="entry name" value="Hydrolase_4"/>
</dbReference>
<protein>
    <submittedName>
        <fullName evidence="4">Alpha/beta fold hydrolase</fullName>
    </submittedName>
</protein>
<keyword evidence="1" id="KW-0812">Transmembrane</keyword>
<dbReference type="InterPro" id="IPR052920">
    <property type="entry name" value="DNA-binding_regulatory"/>
</dbReference>
<evidence type="ECO:0000313" key="4">
    <source>
        <dbReference type="EMBL" id="MBC5636547.1"/>
    </source>
</evidence>
<reference evidence="4" key="1">
    <citation type="submission" date="2020-08" db="EMBL/GenBank/DDBJ databases">
        <title>Genome public.</title>
        <authorList>
            <person name="Liu C."/>
            <person name="Sun Q."/>
        </authorList>
    </citation>
    <scope>NUCLEOTIDE SEQUENCE</scope>
    <source>
        <strain evidence="4">BX22</strain>
    </source>
</reference>
<feature type="domain" description="Serine aminopeptidase S33" evidence="3">
    <location>
        <begin position="95"/>
        <end position="208"/>
    </location>
</feature>
<dbReference type="InterPro" id="IPR005645">
    <property type="entry name" value="FSH-like_dom"/>
</dbReference>
<evidence type="ECO:0000259" key="2">
    <source>
        <dbReference type="Pfam" id="PF03959"/>
    </source>
</evidence>
<dbReference type="InterPro" id="IPR029058">
    <property type="entry name" value="AB_hydrolase_fold"/>
</dbReference>
<evidence type="ECO:0000256" key="1">
    <source>
        <dbReference type="SAM" id="Phobius"/>
    </source>
</evidence>
<feature type="transmembrane region" description="Helical" evidence="1">
    <location>
        <begin position="7"/>
        <end position="29"/>
    </location>
</feature>
<name>A0A923RJP8_9BACI</name>
<keyword evidence="1" id="KW-0472">Membrane</keyword>
<organism evidence="4 5">
    <name type="scientific">Ornithinibacillus hominis</name>
    <dbReference type="NCBI Taxonomy" id="2763055"/>
    <lineage>
        <taxon>Bacteria</taxon>
        <taxon>Bacillati</taxon>
        <taxon>Bacillota</taxon>
        <taxon>Bacilli</taxon>
        <taxon>Bacillales</taxon>
        <taxon>Bacillaceae</taxon>
        <taxon>Ornithinibacillus</taxon>
    </lineage>
</organism>
<sequence>MVKRKIIKGLAGLFIILFIIDVIASFYFYDLAISRGPKDFLSGNKDLEVSAETMDVLLEGGWRDWVADQEFEYMEMTSRDGLLLQGYFLEAKKPTNKLVIAAHGYLGRGSDMGLYGQYYYEELGYNFFTADSRGHGKSEGNYYGFGWPDRLDYVDWIQLLINKLGPDTEIILHGLSMGAGTVLMTAGEELPDNVKVVIADSPYTSVHDLFSYQIDRMFNLPAFPFIHSTSLLTKARAGYSFKEASALEQVKKAKVPILYITGNGDTFVPTEMTHELYEHTKSKAELVTFDGANHGESFVMDEARYKQVLNTFLKDNLDNE</sequence>
<dbReference type="PANTHER" id="PTHR43358:SF4">
    <property type="entry name" value="ALPHA_BETA HYDROLASE FOLD-1 DOMAIN-CONTAINING PROTEIN"/>
    <property type="match status" value="1"/>
</dbReference>
<dbReference type="EMBL" id="JACOOL010000004">
    <property type="protein sequence ID" value="MBC5636547.1"/>
    <property type="molecule type" value="Genomic_DNA"/>
</dbReference>
<accession>A0A923RJP8</accession>
<comment type="caution">
    <text evidence="4">The sequence shown here is derived from an EMBL/GenBank/DDBJ whole genome shotgun (WGS) entry which is preliminary data.</text>
</comment>